<feature type="chain" id="PRO_5024330219" description="EF-hand domain-containing protein" evidence="2">
    <location>
        <begin position="27"/>
        <end position="217"/>
    </location>
</feature>
<dbReference type="PROSITE" id="PS51318">
    <property type="entry name" value="TAT"/>
    <property type="match status" value="1"/>
</dbReference>
<dbReference type="RefSeq" id="WP_150064166.1">
    <property type="nucleotide sequence ID" value="NZ_JACHII010000034.1"/>
</dbReference>
<protein>
    <recommendedName>
        <fullName evidence="3">EF-hand domain-containing protein</fullName>
    </recommendedName>
</protein>
<proteinExistence type="predicted"/>
<feature type="region of interest" description="Disordered" evidence="1">
    <location>
        <begin position="197"/>
        <end position="217"/>
    </location>
</feature>
<dbReference type="PROSITE" id="PS50222">
    <property type="entry name" value="EF_HAND_2"/>
    <property type="match status" value="1"/>
</dbReference>
<feature type="signal peptide" evidence="2">
    <location>
        <begin position="1"/>
        <end position="26"/>
    </location>
</feature>
<evidence type="ECO:0000313" key="4">
    <source>
        <dbReference type="EMBL" id="KAA5603472.1"/>
    </source>
</evidence>
<evidence type="ECO:0000256" key="2">
    <source>
        <dbReference type="SAM" id="SignalP"/>
    </source>
</evidence>
<comment type="caution">
    <text evidence="4">The sequence shown here is derived from an EMBL/GenBank/DDBJ whole genome shotgun (WGS) entry which is preliminary data.</text>
</comment>
<dbReference type="OrthoDB" id="7474785at2"/>
<sequence length="217" mass="22275">MTKRNRTTLLAATALVAALGLGAVGAASTAEARGWGDGPGAGYGMAGGCGGPGGHGRMMGGGRMGGGPGFGGGRMLMMMDGNGDGAVTRDEFDAFHTLAFTAMDADGDGTVERQAFIDSRQMPAGMMMGPGGGRYSEMRAQMRADRLGARFDMWDTDKNGTVTAAEFESVAAAHFAAMDLDGNGTVTRQEMAAKRMFGPRGPMMGAPDLETDPATEQ</sequence>
<dbReference type="SUPFAM" id="SSF47473">
    <property type="entry name" value="EF-hand"/>
    <property type="match status" value="1"/>
</dbReference>
<dbReference type="Proteomes" id="UP000324065">
    <property type="component" value="Unassembled WGS sequence"/>
</dbReference>
<evidence type="ECO:0000313" key="5">
    <source>
        <dbReference type="Proteomes" id="UP000324065"/>
    </source>
</evidence>
<dbReference type="InterPro" id="IPR006311">
    <property type="entry name" value="TAT_signal"/>
</dbReference>
<dbReference type="EMBL" id="VWPJ01000036">
    <property type="protein sequence ID" value="KAA5603472.1"/>
    <property type="molecule type" value="Genomic_DNA"/>
</dbReference>
<gene>
    <name evidence="4" type="ORF">F1188_19715</name>
</gene>
<name>A0A5M6I5K4_9PROT</name>
<feature type="domain" description="EF-hand" evidence="3">
    <location>
        <begin position="142"/>
        <end position="177"/>
    </location>
</feature>
<dbReference type="InterPro" id="IPR018247">
    <property type="entry name" value="EF_Hand_1_Ca_BS"/>
</dbReference>
<dbReference type="Pfam" id="PF13202">
    <property type="entry name" value="EF-hand_5"/>
    <property type="match status" value="4"/>
</dbReference>
<reference evidence="4 5" key="1">
    <citation type="submission" date="2019-09" db="EMBL/GenBank/DDBJ databases">
        <title>Genome sequence of Roseospira marina, one of the more divergent members of the non-sulfur purple photosynthetic bacterial family, the Rhodospirillaceae.</title>
        <authorList>
            <person name="Meyer T."/>
            <person name="Kyndt J."/>
        </authorList>
    </citation>
    <scope>NUCLEOTIDE SEQUENCE [LARGE SCALE GENOMIC DNA]</scope>
    <source>
        <strain evidence="4 5">DSM 15113</strain>
    </source>
</reference>
<dbReference type="AlphaFoldDB" id="A0A5M6I5K4"/>
<keyword evidence="2" id="KW-0732">Signal</keyword>
<dbReference type="Gene3D" id="1.10.238.10">
    <property type="entry name" value="EF-hand"/>
    <property type="match status" value="2"/>
</dbReference>
<dbReference type="InterPro" id="IPR011992">
    <property type="entry name" value="EF-hand-dom_pair"/>
</dbReference>
<evidence type="ECO:0000256" key="1">
    <source>
        <dbReference type="SAM" id="MobiDB-lite"/>
    </source>
</evidence>
<accession>A0A5M6I5K4</accession>
<keyword evidence="5" id="KW-1185">Reference proteome</keyword>
<dbReference type="PROSITE" id="PS00018">
    <property type="entry name" value="EF_HAND_1"/>
    <property type="match status" value="3"/>
</dbReference>
<dbReference type="InterPro" id="IPR002048">
    <property type="entry name" value="EF_hand_dom"/>
</dbReference>
<evidence type="ECO:0000259" key="3">
    <source>
        <dbReference type="PROSITE" id="PS50222"/>
    </source>
</evidence>
<organism evidence="4 5">
    <name type="scientific">Roseospira marina</name>
    <dbReference type="NCBI Taxonomy" id="140057"/>
    <lineage>
        <taxon>Bacteria</taxon>
        <taxon>Pseudomonadati</taxon>
        <taxon>Pseudomonadota</taxon>
        <taxon>Alphaproteobacteria</taxon>
        <taxon>Rhodospirillales</taxon>
        <taxon>Rhodospirillaceae</taxon>
        <taxon>Roseospira</taxon>
    </lineage>
</organism>
<dbReference type="GO" id="GO:0005509">
    <property type="term" value="F:calcium ion binding"/>
    <property type="evidence" value="ECO:0007669"/>
    <property type="project" value="InterPro"/>
</dbReference>